<evidence type="ECO:0000313" key="1">
    <source>
        <dbReference type="EMBL" id="ARW62515.1"/>
    </source>
</evidence>
<geneLocation type="chloroplast" evidence="1"/>
<gene>
    <name evidence="1" type="primary">petP</name>
</gene>
<dbReference type="EMBL" id="MF101423">
    <property type="protein sequence ID" value="ARW62515.1"/>
    <property type="molecule type" value="Genomic_DNA"/>
</dbReference>
<dbReference type="GeneID" id="33355732"/>
<protein>
    <submittedName>
        <fullName evidence="1">Cytochrome b6-f complex subunit PetP</fullName>
    </submittedName>
</protein>
<dbReference type="RefSeq" id="YP_009393953.1">
    <property type="nucleotide sequence ID" value="NC_035270.1"/>
</dbReference>
<proteinExistence type="predicted"/>
<reference evidence="1" key="1">
    <citation type="journal article" date="2017" name="J. Phycol.">
        <title>Analysis of chloroplast genomes and a supermatrix inform reclassification of the Rhodomelaceae (Rhodophyta).</title>
        <authorList>
            <person name="Diaz-Tapia P."/>
            <person name="Maggs C.A."/>
            <person name="West J.A."/>
            <person name="Verbruggen H."/>
        </authorList>
    </citation>
    <scope>NUCLEOTIDE SEQUENCE</scope>
    <source>
        <strain evidence="1">PD0863</strain>
    </source>
</reference>
<organism evidence="1">
    <name type="scientific">Polysiphonia sertularioides</name>
    <dbReference type="NCBI Taxonomy" id="945028"/>
    <lineage>
        <taxon>Eukaryota</taxon>
        <taxon>Rhodophyta</taxon>
        <taxon>Florideophyceae</taxon>
        <taxon>Rhodymeniophycidae</taxon>
        <taxon>Ceramiales</taxon>
        <taxon>Rhodomelaceae</taxon>
        <taxon>Polysiphonioideae</taxon>
        <taxon>Polysiphonia</taxon>
    </lineage>
</organism>
<sequence length="56" mass="6860">MRIKLIPNRIRKLIRRNKKSLLEIKGYKKVSNCKKILLIEVINKNRIWLLEKEMKN</sequence>
<keyword evidence="1" id="KW-0150">Chloroplast</keyword>
<name>A0A1Z1M9R2_9FLOR</name>
<keyword evidence="1" id="KW-0934">Plastid</keyword>
<dbReference type="AlphaFoldDB" id="A0A1Z1M9R2"/>
<accession>A0A1Z1M9R2</accession>